<gene>
    <name evidence="1" type="ORF">B193_1986</name>
</gene>
<dbReference type="AlphaFoldDB" id="K6GDZ0"/>
<name>K6GDZ0_9BACT</name>
<comment type="caution">
    <text evidence="1">The sequence shown here is derived from an EMBL/GenBank/DDBJ whole genome shotgun (WGS) entry which is preliminary data.</text>
</comment>
<dbReference type="Proteomes" id="UP000006272">
    <property type="component" value="Unassembled WGS sequence"/>
</dbReference>
<reference evidence="1 2" key="1">
    <citation type="submission" date="2012-07" db="EMBL/GenBank/DDBJ databases">
        <title>Draft genome sequence of Desulfovibrio magneticus str. Maddingley MBC34 obtained from a metagenomic sequence of a methanogenic enrichment isolated from coal-seam formation water in Victoria, Australia.</title>
        <authorList>
            <person name="Greenfield P."/>
            <person name="Hendry P."/>
            <person name="Li D."/>
            <person name="Rosewarne C.P."/>
            <person name="Tran-Dinh N."/>
            <person name="Elbourne L.D.H."/>
            <person name="Paulsen I.T."/>
            <person name="Midgley D.J."/>
        </authorList>
    </citation>
    <scope>NUCLEOTIDE SEQUENCE [LARGE SCALE GENOMIC DNA]</scope>
    <source>
        <strain evidence="2">Maddingley MBC34</strain>
    </source>
</reference>
<accession>K6GDZ0</accession>
<evidence type="ECO:0000313" key="2">
    <source>
        <dbReference type="Proteomes" id="UP000006272"/>
    </source>
</evidence>
<proteinExistence type="predicted"/>
<evidence type="ECO:0000313" key="1">
    <source>
        <dbReference type="EMBL" id="EKO39304.1"/>
    </source>
</evidence>
<protein>
    <submittedName>
        <fullName evidence="1">Uncharacterized protein</fullName>
    </submittedName>
</protein>
<dbReference type="PATRIC" id="fig|1206767.3.peg.1933"/>
<dbReference type="EMBL" id="ALAO01000155">
    <property type="protein sequence ID" value="EKO39304.1"/>
    <property type="molecule type" value="Genomic_DNA"/>
</dbReference>
<sequence>MPKNQGRAVQQAAQEALTAQVHEETPIEIMPDGRIQRLGQNVLPDAGNKIRVIDEKGEFAQG</sequence>
<organism evidence="1 2">
    <name type="scientific">Solidesulfovibrio magneticus str. Maddingley MBC34</name>
    <dbReference type="NCBI Taxonomy" id="1206767"/>
    <lineage>
        <taxon>Bacteria</taxon>
        <taxon>Pseudomonadati</taxon>
        <taxon>Thermodesulfobacteriota</taxon>
        <taxon>Desulfovibrionia</taxon>
        <taxon>Desulfovibrionales</taxon>
        <taxon>Desulfovibrionaceae</taxon>
        <taxon>Solidesulfovibrio</taxon>
    </lineage>
</organism>